<proteinExistence type="predicted"/>
<gene>
    <name evidence="1" type="ORF">GCM10008098_14020</name>
</gene>
<organism evidence="1 2">
    <name type="scientific">Rhodanobacter panaciterrae</name>
    <dbReference type="NCBI Taxonomy" id="490572"/>
    <lineage>
        <taxon>Bacteria</taxon>
        <taxon>Pseudomonadati</taxon>
        <taxon>Pseudomonadota</taxon>
        <taxon>Gammaproteobacteria</taxon>
        <taxon>Lysobacterales</taxon>
        <taxon>Rhodanobacteraceae</taxon>
        <taxon>Rhodanobacter</taxon>
    </lineage>
</organism>
<evidence type="ECO:0000313" key="1">
    <source>
        <dbReference type="EMBL" id="GGY22157.1"/>
    </source>
</evidence>
<keyword evidence="2" id="KW-1185">Reference proteome</keyword>
<accession>A0ABQ2ZT81</accession>
<sequence length="54" mass="6069">MNVVNDTRSTLEKHMPLLLGLLVAFLAGKALKKTFWTVFGMYMALHYSGVHLFG</sequence>
<comment type="caution">
    <text evidence="1">The sequence shown here is derived from an EMBL/GenBank/DDBJ whole genome shotgun (WGS) entry which is preliminary data.</text>
</comment>
<evidence type="ECO:0000313" key="2">
    <source>
        <dbReference type="Proteomes" id="UP000621898"/>
    </source>
</evidence>
<protein>
    <submittedName>
        <fullName evidence="1">Uncharacterized protein</fullName>
    </submittedName>
</protein>
<name>A0ABQ2ZT81_9GAMM</name>
<dbReference type="EMBL" id="BMXT01000001">
    <property type="protein sequence ID" value="GGY22157.1"/>
    <property type="molecule type" value="Genomic_DNA"/>
</dbReference>
<dbReference type="RefSeq" id="WP_189440382.1">
    <property type="nucleotide sequence ID" value="NZ_BMXT01000001.1"/>
</dbReference>
<dbReference type="Proteomes" id="UP000621898">
    <property type="component" value="Unassembled WGS sequence"/>
</dbReference>
<reference evidence="2" key="1">
    <citation type="journal article" date="2019" name="Int. J. Syst. Evol. Microbiol.">
        <title>The Global Catalogue of Microorganisms (GCM) 10K type strain sequencing project: providing services to taxonomists for standard genome sequencing and annotation.</title>
        <authorList>
            <consortium name="The Broad Institute Genomics Platform"/>
            <consortium name="The Broad Institute Genome Sequencing Center for Infectious Disease"/>
            <person name="Wu L."/>
            <person name="Ma J."/>
        </authorList>
    </citation>
    <scope>NUCLEOTIDE SEQUENCE [LARGE SCALE GENOMIC DNA]</scope>
    <source>
        <strain evidence="2">KCTC 22232</strain>
    </source>
</reference>